<dbReference type="SUPFAM" id="SSF51126">
    <property type="entry name" value="Pectin lyase-like"/>
    <property type="match status" value="2"/>
</dbReference>
<organism evidence="3 4">
    <name type="scientific">Cudoniella acicularis</name>
    <dbReference type="NCBI Taxonomy" id="354080"/>
    <lineage>
        <taxon>Eukaryota</taxon>
        <taxon>Fungi</taxon>
        <taxon>Dikarya</taxon>
        <taxon>Ascomycota</taxon>
        <taxon>Pezizomycotina</taxon>
        <taxon>Leotiomycetes</taxon>
        <taxon>Helotiales</taxon>
        <taxon>Tricladiaceae</taxon>
        <taxon>Cudoniella</taxon>
    </lineage>
</organism>
<keyword evidence="4" id="KW-1185">Reference proteome</keyword>
<feature type="signal peptide" evidence="1">
    <location>
        <begin position="1"/>
        <end position="17"/>
    </location>
</feature>
<dbReference type="Gene3D" id="2.160.20.10">
    <property type="entry name" value="Single-stranded right-handed beta-helix, Pectin lyase-like"/>
    <property type="match status" value="2"/>
</dbReference>
<proteinExistence type="predicted"/>
<accession>A0A8H4RM38</accession>
<protein>
    <recommendedName>
        <fullName evidence="2">Rhamnogalacturonase A/B/Epimerase-like pectate lyase domain-containing protein</fullName>
    </recommendedName>
</protein>
<dbReference type="AlphaFoldDB" id="A0A8H4RM38"/>
<dbReference type="InterPro" id="IPR039279">
    <property type="entry name" value="QRT3-like"/>
</dbReference>
<feature type="domain" description="Rhamnogalacturonase A/B/Epimerase-like pectate lyase" evidence="2">
    <location>
        <begin position="58"/>
        <end position="283"/>
    </location>
</feature>
<keyword evidence="1" id="KW-0732">Signal</keyword>
<comment type="caution">
    <text evidence="3">The sequence shown here is derived from an EMBL/GenBank/DDBJ whole genome shotgun (WGS) entry which is preliminary data.</text>
</comment>
<reference evidence="3 4" key="1">
    <citation type="submission" date="2020-03" db="EMBL/GenBank/DDBJ databases">
        <title>Draft Genome Sequence of Cudoniella acicularis.</title>
        <authorList>
            <person name="Buettner E."/>
            <person name="Kellner H."/>
        </authorList>
    </citation>
    <scope>NUCLEOTIDE SEQUENCE [LARGE SCALE GENOMIC DNA]</scope>
    <source>
        <strain evidence="3 4">DSM 108380</strain>
    </source>
</reference>
<dbReference type="Proteomes" id="UP000566819">
    <property type="component" value="Unassembled WGS sequence"/>
</dbReference>
<dbReference type="FunFam" id="2.160.20.10:FF:000049">
    <property type="entry name" value="Putative exo-beta-1,3-glucanase"/>
    <property type="match status" value="1"/>
</dbReference>
<evidence type="ECO:0000256" key="1">
    <source>
        <dbReference type="SAM" id="SignalP"/>
    </source>
</evidence>
<dbReference type="EMBL" id="JAAMPI010000425">
    <property type="protein sequence ID" value="KAF4631623.1"/>
    <property type="molecule type" value="Genomic_DNA"/>
</dbReference>
<dbReference type="InterPro" id="IPR011050">
    <property type="entry name" value="Pectin_lyase_fold/virulence"/>
</dbReference>
<sequence length="779" mass="81734">MRALLLLLGLAASAVQAIPHAENVEKRDVEAISGFWYEKIKHDGISPTITNGKSWLVFRNVKDYGAKGDGTTDDSAAIQKAISTGDSSGTRDTGSVFGSTGQPAVVYFPAGTYLVNSAIKNVIGTVLMGDPTNRPTIKAAASFTSSYLLNGVDSRYSGLVAFYHEIKNLILDSTAVPLTKSFTLLQWGVSQASQLSNVMFNMPVGATGHTGITTPGTGSPLILNDLQFIGGGVGSTLSATQYHLKNLYFKRASPPSRQKNLCLRLVQGTGQGLRFEGCTVGIDTTSGGNGLFNLIDSAATNTSIVVNAPASKTAQSSLVLENVIVDSSVPATVKIGGTGVLTGSVTPGSTWIRGNVYSADGSAPKLSTGAKITTSRPQALVNGTGSYYTVVPPTYAEYDISQVINVKDVAAHPVAGDGATDDTASLQAILNAAAGNQVVYFPHGIYLLSDTLLIPPGSKLVGEAWTELSATGSKFKDPKKPTPMVKVGNPGDVGVAQMTDFLFTVADVLPGTVMVEVNMAGDKPGNVGFFNCHFRIGGARGSKVETNCSSPKSCNAARVCAHLTSSSSSYWENSWAWGADHDLDGGSNTATPSAAGGFLVEAQNGTWMLGIGSEHQALYQMNIYQAKNVFLGLQESETAYWQGNGSTVLAPAPWTNSLLPSDPDWSWCAANDAQCRMGLYQRISGSSNVNIYSSGFWNFVAGPSRTYCSTDCQENAALFESNSKLYSYGFSTINSKTLILESGVGADKNVAAVLHSANAASPHNGFNTAVMAAYLRQSG</sequence>
<dbReference type="PANTHER" id="PTHR33928">
    <property type="entry name" value="POLYGALACTURONASE QRT3"/>
    <property type="match status" value="1"/>
</dbReference>
<dbReference type="InterPro" id="IPR024535">
    <property type="entry name" value="RHGA/B-epi-like_pectate_lyase"/>
</dbReference>
<dbReference type="OrthoDB" id="1046782at2759"/>
<feature type="chain" id="PRO_5034584502" description="Rhamnogalacturonase A/B/Epimerase-like pectate lyase domain-containing protein" evidence="1">
    <location>
        <begin position="18"/>
        <end position="779"/>
    </location>
</feature>
<evidence type="ECO:0000313" key="4">
    <source>
        <dbReference type="Proteomes" id="UP000566819"/>
    </source>
</evidence>
<evidence type="ECO:0000313" key="3">
    <source>
        <dbReference type="EMBL" id="KAF4631623.1"/>
    </source>
</evidence>
<gene>
    <name evidence="3" type="ORF">G7Y89_g6507</name>
</gene>
<dbReference type="CDD" id="cd23668">
    <property type="entry name" value="GH55_beta13glucanase-like"/>
    <property type="match status" value="1"/>
</dbReference>
<dbReference type="PANTHER" id="PTHR33928:SF2">
    <property type="entry name" value="PECTATE LYASE SUPERFAMILY PROTEIN DOMAIN-CONTAINING PROTEIN-RELATED"/>
    <property type="match status" value="1"/>
</dbReference>
<name>A0A8H4RM38_9HELO</name>
<feature type="domain" description="Rhamnogalacturonase A/B/Epimerase-like pectate lyase" evidence="2">
    <location>
        <begin position="404"/>
        <end position="466"/>
    </location>
</feature>
<evidence type="ECO:0000259" key="2">
    <source>
        <dbReference type="Pfam" id="PF12708"/>
    </source>
</evidence>
<dbReference type="Pfam" id="PF12708">
    <property type="entry name" value="Pect-lyase_RHGA_epim"/>
    <property type="match status" value="2"/>
</dbReference>
<dbReference type="GO" id="GO:0004650">
    <property type="term" value="F:polygalacturonase activity"/>
    <property type="evidence" value="ECO:0007669"/>
    <property type="project" value="InterPro"/>
</dbReference>
<dbReference type="InterPro" id="IPR012334">
    <property type="entry name" value="Pectin_lyas_fold"/>
</dbReference>